<protein>
    <submittedName>
        <fullName evidence="2">Uncharacterized protein</fullName>
    </submittedName>
</protein>
<accession>A0A815LY27</accession>
<feature type="region of interest" description="Disordered" evidence="1">
    <location>
        <begin position="456"/>
        <end position="483"/>
    </location>
</feature>
<evidence type="ECO:0000313" key="3">
    <source>
        <dbReference type="Proteomes" id="UP000663855"/>
    </source>
</evidence>
<dbReference type="Proteomes" id="UP000663855">
    <property type="component" value="Unassembled WGS sequence"/>
</dbReference>
<organism evidence="2 3">
    <name type="scientific">Rotaria magnacalcarata</name>
    <dbReference type="NCBI Taxonomy" id="392030"/>
    <lineage>
        <taxon>Eukaryota</taxon>
        <taxon>Metazoa</taxon>
        <taxon>Spiralia</taxon>
        <taxon>Gnathifera</taxon>
        <taxon>Rotifera</taxon>
        <taxon>Eurotatoria</taxon>
        <taxon>Bdelloidea</taxon>
        <taxon>Philodinida</taxon>
        <taxon>Philodinidae</taxon>
        <taxon>Rotaria</taxon>
    </lineage>
</organism>
<gene>
    <name evidence="2" type="ORF">CJN711_LOCUS22768</name>
</gene>
<dbReference type="EMBL" id="CAJNOV010010674">
    <property type="protein sequence ID" value="CAF1416328.1"/>
    <property type="molecule type" value="Genomic_DNA"/>
</dbReference>
<sequence length="523" mass="59788">MLKACVIFSITSFLTLGIDLVIFYHPTFASGIQSPVNKPKLNNQPFLSNIQATKSGSELTNAYKRYRNGYNEWYDDFQLLRARSPLLNAYQSNAEPQIRTENLDNQLLLDNSQNKQRHLQPINRYRRNLRPPQLPVALQSNLPIQTAAYYYPNSLNQQILIPTSYIQPWQWNNWNNRPGSEPIDIYQPNQNIGVNNLDSNHVPLYHKRARIFLPIGNKYANSRVLNRYNHVINNAAGINKYANNRVPNHYNPVINSAAGANKYANNRVPNHYSHSINNAAGAKKYANNRVPNHDNQGINSVGDVNKLDVNSVPDVNNLDKNCLPCLNSQRPVLHEKPILDNQQWPDETQSNGHASQLTKSHKTYPYRVGLVRNTVRQPSSTPSLLNASYVMQVNNAILNDTNDANDADLRYGSPNKQPASQTLNGYAQYTDRYIKPREMLRWRPAIQRPINETPINLQAPIDTREPSVQQWPGDRRENSDQRRLEEDEVYRNIAINRAIVNSLIMPLAFLLSLTCMIDIVEAR</sequence>
<evidence type="ECO:0000256" key="1">
    <source>
        <dbReference type="SAM" id="MobiDB-lite"/>
    </source>
</evidence>
<dbReference type="AlphaFoldDB" id="A0A815LY27"/>
<reference evidence="2" key="1">
    <citation type="submission" date="2021-02" db="EMBL/GenBank/DDBJ databases">
        <authorList>
            <person name="Nowell W R."/>
        </authorList>
    </citation>
    <scope>NUCLEOTIDE SEQUENCE</scope>
</reference>
<comment type="caution">
    <text evidence="2">The sequence shown here is derived from an EMBL/GenBank/DDBJ whole genome shotgun (WGS) entry which is preliminary data.</text>
</comment>
<name>A0A815LY27_9BILA</name>
<proteinExistence type="predicted"/>
<feature type="compositionally biased region" description="Basic and acidic residues" evidence="1">
    <location>
        <begin position="473"/>
        <end position="483"/>
    </location>
</feature>
<evidence type="ECO:0000313" key="2">
    <source>
        <dbReference type="EMBL" id="CAF1416328.1"/>
    </source>
</evidence>